<dbReference type="AlphaFoldDB" id="A0A067G9N3"/>
<feature type="non-terminal residue" evidence="1">
    <location>
        <position position="1"/>
    </location>
</feature>
<proteinExistence type="predicted"/>
<dbReference type="EMBL" id="KK784882">
    <property type="protein sequence ID" value="KDO75332.1"/>
    <property type="molecule type" value="Genomic_DNA"/>
</dbReference>
<accession>A0A067G9N3</accession>
<dbReference type="EMBL" id="KK784882">
    <property type="protein sequence ID" value="KDO75329.1"/>
    <property type="molecule type" value="Genomic_DNA"/>
</dbReference>
<reference evidence="1 2" key="1">
    <citation type="submission" date="2014-04" db="EMBL/GenBank/DDBJ databases">
        <authorList>
            <consortium name="International Citrus Genome Consortium"/>
            <person name="Gmitter F."/>
            <person name="Chen C."/>
            <person name="Farmerie W."/>
            <person name="Harkins T."/>
            <person name="Desany B."/>
            <person name="Mohiuddin M."/>
            <person name="Kodira C."/>
            <person name="Borodovsky M."/>
            <person name="Lomsadze A."/>
            <person name="Burns P."/>
            <person name="Jenkins J."/>
            <person name="Prochnik S."/>
            <person name="Shu S."/>
            <person name="Chapman J."/>
            <person name="Pitluck S."/>
            <person name="Schmutz J."/>
            <person name="Rokhsar D."/>
        </authorList>
    </citation>
    <scope>NUCLEOTIDE SEQUENCE</scope>
</reference>
<dbReference type="EMBL" id="KK784882">
    <property type="protein sequence ID" value="KDO75331.1"/>
    <property type="molecule type" value="Genomic_DNA"/>
</dbReference>
<name>A0A067G9N3_CITSI</name>
<gene>
    <name evidence="1" type="ORF">CISIN_1g0003512mg</name>
</gene>
<dbReference type="STRING" id="2711.A0A067G9N3"/>
<dbReference type="EMBL" id="KK784882">
    <property type="protein sequence ID" value="KDO75328.1"/>
    <property type="molecule type" value="Genomic_DNA"/>
</dbReference>
<keyword evidence="2" id="KW-1185">Reference proteome</keyword>
<dbReference type="EMBL" id="KK784882">
    <property type="protein sequence ID" value="KDO75330.1"/>
    <property type="molecule type" value="Genomic_DNA"/>
</dbReference>
<sequence>LSVMSRLARNRLHQSDYDLEERSIDWDHVEM</sequence>
<evidence type="ECO:0000313" key="2">
    <source>
        <dbReference type="Proteomes" id="UP000027120"/>
    </source>
</evidence>
<organism evidence="1 2">
    <name type="scientific">Citrus sinensis</name>
    <name type="common">Sweet orange</name>
    <name type="synonym">Citrus aurantium var. sinensis</name>
    <dbReference type="NCBI Taxonomy" id="2711"/>
    <lineage>
        <taxon>Eukaryota</taxon>
        <taxon>Viridiplantae</taxon>
        <taxon>Streptophyta</taxon>
        <taxon>Embryophyta</taxon>
        <taxon>Tracheophyta</taxon>
        <taxon>Spermatophyta</taxon>
        <taxon>Magnoliopsida</taxon>
        <taxon>eudicotyledons</taxon>
        <taxon>Gunneridae</taxon>
        <taxon>Pentapetalae</taxon>
        <taxon>rosids</taxon>
        <taxon>malvids</taxon>
        <taxon>Sapindales</taxon>
        <taxon>Rutaceae</taxon>
        <taxon>Aurantioideae</taxon>
        <taxon>Citrus</taxon>
    </lineage>
</organism>
<protein>
    <submittedName>
        <fullName evidence="1">Uncharacterized protein</fullName>
    </submittedName>
</protein>
<dbReference type="Proteomes" id="UP000027120">
    <property type="component" value="Unassembled WGS sequence"/>
</dbReference>
<evidence type="ECO:0000313" key="1">
    <source>
        <dbReference type="EMBL" id="KDO75330.1"/>
    </source>
</evidence>